<dbReference type="GO" id="GO:0022857">
    <property type="term" value="F:transmembrane transporter activity"/>
    <property type="evidence" value="ECO:0007669"/>
    <property type="project" value="InterPro"/>
</dbReference>
<accession>E6WY33</accession>
<keyword evidence="13" id="KW-1185">Reference proteome</keyword>
<keyword evidence="8 11" id="KW-1133">Transmembrane helix</keyword>
<dbReference type="AlphaFoldDB" id="E6WY33"/>
<dbReference type="Proteomes" id="UP000008633">
    <property type="component" value="Chromosome"/>
</dbReference>
<keyword evidence="4" id="KW-1003">Cell membrane</keyword>
<dbReference type="GO" id="GO:0015031">
    <property type="term" value="P:protein transport"/>
    <property type="evidence" value="ECO:0007669"/>
    <property type="project" value="UniProtKB-KW"/>
</dbReference>
<keyword evidence="7 10" id="KW-0653">Protein transport</keyword>
<dbReference type="Pfam" id="PF02472">
    <property type="entry name" value="ExbD"/>
    <property type="match status" value="1"/>
</dbReference>
<name>E6WY33_NITSE</name>
<dbReference type="EMBL" id="CP002452">
    <property type="protein sequence ID" value="ADV46407.1"/>
    <property type="molecule type" value="Genomic_DNA"/>
</dbReference>
<evidence type="ECO:0000256" key="2">
    <source>
        <dbReference type="ARBA" id="ARBA00005811"/>
    </source>
</evidence>
<keyword evidence="6 10" id="KW-0812">Transmembrane</keyword>
<reference evidence="13" key="2">
    <citation type="submission" date="2011-01" db="EMBL/GenBank/DDBJ databases">
        <title>The complete genome of Nitratifractor salsuginis DSM 16511.</title>
        <authorList>
            <consortium name="US DOE Joint Genome Institute (JGI-PGF)"/>
            <person name="Lucas S."/>
            <person name="Copeland A."/>
            <person name="Lapidus A."/>
            <person name="Bruce D."/>
            <person name="Goodwin L."/>
            <person name="Pitluck S."/>
            <person name="Kyrpides N."/>
            <person name="Mavromatis K."/>
            <person name="Ivanova N."/>
            <person name="Mikhailova N."/>
            <person name="Zeytun A."/>
            <person name="Detter J.C."/>
            <person name="Tapia R."/>
            <person name="Han C."/>
            <person name="Land M."/>
            <person name="Hauser L."/>
            <person name="Markowitz V."/>
            <person name="Cheng J.-F."/>
            <person name="Hugenholtz P."/>
            <person name="Woyke T."/>
            <person name="Wu D."/>
            <person name="Tindall B."/>
            <person name="Schuetze A."/>
            <person name="Brambilla E."/>
            <person name="Klenk H.-P."/>
            <person name="Eisen J.A."/>
        </authorList>
    </citation>
    <scope>NUCLEOTIDE SEQUENCE [LARGE SCALE GENOMIC DNA]</scope>
    <source>
        <strain evidence="13">DSM 16511 / JCM 12458 / E9I37-1</strain>
    </source>
</reference>
<keyword evidence="9 11" id="KW-0472">Membrane</keyword>
<evidence type="ECO:0000256" key="8">
    <source>
        <dbReference type="ARBA" id="ARBA00022989"/>
    </source>
</evidence>
<dbReference type="PANTHER" id="PTHR30558">
    <property type="entry name" value="EXBD MEMBRANE COMPONENT OF PMF-DRIVEN MACROMOLECULE IMPORT SYSTEM"/>
    <property type="match status" value="1"/>
</dbReference>
<evidence type="ECO:0000256" key="1">
    <source>
        <dbReference type="ARBA" id="ARBA00004249"/>
    </source>
</evidence>
<feature type="transmembrane region" description="Helical" evidence="11">
    <location>
        <begin position="12"/>
        <end position="33"/>
    </location>
</feature>
<evidence type="ECO:0000256" key="6">
    <source>
        <dbReference type="ARBA" id="ARBA00022692"/>
    </source>
</evidence>
<sequence length="125" mass="14173">MRRRPFTEINIVPFIDIVLVLLVIVLATATFIVKNELPVDLPKSGSQAKIPPKSISITIDAKGRYFFQNSPVTLEELRQRLKRLDPVKDLITLNADQKSQFQKFVTVVDLLKKQGFKKISIITAP</sequence>
<dbReference type="STRING" id="749222.Nitsa_1154"/>
<dbReference type="PANTHER" id="PTHR30558:SF12">
    <property type="entry name" value="BIOPOLYMER TRANSPORT PROTEIN EXBD"/>
    <property type="match status" value="1"/>
</dbReference>
<dbReference type="KEGG" id="nsa:Nitsa_1154"/>
<organism evidence="12 13">
    <name type="scientific">Nitratifractor salsuginis (strain DSM 16511 / JCM 12458 / E9I37-1)</name>
    <dbReference type="NCBI Taxonomy" id="749222"/>
    <lineage>
        <taxon>Bacteria</taxon>
        <taxon>Pseudomonadati</taxon>
        <taxon>Campylobacterota</taxon>
        <taxon>Epsilonproteobacteria</taxon>
        <taxon>Campylobacterales</taxon>
        <taxon>Sulfurovaceae</taxon>
        <taxon>Nitratifractor</taxon>
    </lineage>
</organism>
<dbReference type="InterPro" id="IPR003400">
    <property type="entry name" value="ExbD"/>
</dbReference>
<dbReference type="Gene3D" id="3.30.420.270">
    <property type="match status" value="1"/>
</dbReference>
<evidence type="ECO:0000256" key="5">
    <source>
        <dbReference type="ARBA" id="ARBA00022519"/>
    </source>
</evidence>
<comment type="similarity">
    <text evidence="2 10">Belongs to the ExbD/TolR family.</text>
</comment>
<dbReference type="GO" id="GO:0005886">
    <property type="term" value="C:plasma membrane"/>
    <property type="evidence" value="ECO:0007669"/>
    <property type="project" value="UniProtKB-SubCell"/>
</dbReference>
<evidence type="ECO:0000256" key="9">
    <source>
        <dbReference type="ARBA" id="ARBA00023136"/>
    </source>
</evidence>
<protein>
    <submittedName>
        <fullName evidence="12">Biopolymer transport protein ExbD/TolR</fullName>
    </submittedName>
</protein>
<dbReference type="RefSeq" id="WP_013554098.1">
    <property type="nucleotide sequence ID" value="NC_014935.1"/>
</dbReference>
<keyword evidence="3 10" id="KW-0813">Transport</keyword>
<dbReference type="eggNOG" id="COG0848">
    <property type="taxonomic scope" value="Bacteria"/>
</dbReference>
<gene>
    <name evidence="12" type="ordered locus">Nitsa_1154</name>
</gene>
<evidence type="ECO:0000256" key="10">
    <source>
        <dbReference type="RuleBase" id="RU003879"/>
    </source>
</evidence>
<evidence type="ECO:0000256" key="11">
    <source>
        <dbReference type="SAM" id="Phobius"/>
    </source>
</evidence>
<dbReference type="HOGENOM" id="CLU_085305_2_0_7"/>
<evidence type="ECO:0000256" key="3">
    <source>
        <dbReference type="ARBA" id="ARBA00022448"/>
    </source>
</evidence>
<comment type="subcellular location">
    <subcellularLocation>
        <location evidence="1">Cell inner membrane</location>
        <topology evidence="1">Single-pass type II membrane protein</topology>
    </subcellularLocation>
    <subcellularLocation>
        <location evidence="10">Cell membrane</location>
        <topology evidence="10">Single-pass type II membrane protein</topology>
    </subcellularLocation>
</comment>
<reference evidence="12 13" key="1">
    <citation type="journal article" date="2011" name="Stand. Genomic Sci.">
        <title>Complete genome sequence of Nitratifractor salsuginis type strain (E9I37-1).</title>
        <authorList>
            <person name="Anderson I."/>
            <person name="Sikorski J."/>
            <person name="Zeytun A."/>
            <person name="Nolan M."/>
            <person name="Lapidus A."/>
            <person name="Lucas S."/>
            <person name="Hammon N."/>
            <person name="Deshpande S."/>
            <person name="Cheng J.F."/>
            <person name="Tapia R."/>
            <person name="Han C."/>
            <person name="Goodwin L."/>
            <person name="Pitluck S."/>
            <person name="Liolios K."/>
            <person name="Pagani I."/>
            <person name="Ivanova N."/>
            <person name="Huntemann M."/>
            <person name="Mavromatis K."/>
            <person name="Ovchinikova G."/>
            <person name="Pati A."/>
            <person name="Chen A."/>
            <person name="Palaniappan K."/>
            <person name="Land M."/>
            <person name="Hauser L."/>
            <person name="Brambilla E.M."/>
            <person name="Ngatchou-Djao O.D."/>
            <person name="Rohde M."/>
            <person name="Tindall B.J."/>
            <person name="Goker M."/>
            <person name="Detter J.C."/>
            <person name="Woyke T."/>
            <person name="Bristow J."/>
            <person name="Eisen J.A."/>
            <person name="Markowitz V."/>
            <person name="Hugenholtz P."/>
            <person name="Klenk H.P."/>
            <person name="Kyrpides N.C."/>
        </authorList>
    </citation>
    <scope>NUCLEOTIDE SEQUENCE [LARGE SCALE GENOMIC DNA]</scope>
    <source>
        <strain evidence="13">DSM 16511 / JCM 12458 / E9I37-1</strain>
    </source>
</reference>
<proteinExistence type="inferred from homology"/>
<evidence type="ECO:0000256" key="7">
    <source>
        <dbReference type="ARBA" id="ARBA00022927"/>
    </source>
</evidence>
<evidence type="ECO:0000256" key="4">
    <source>
        <dbReference type="ARBA" id="ARBA00022475"/>
    </source>
</evidence>
<evidence type="ECO:0000313" key="13">
    <source>
        <dbReference type="Proteomes" id="UP000008633"/>
    </source>
</evidence>
<dbReference type="OrthoDB" id="9798629at2"/>
<keyword evidence="5" id="KW-0997">Cell inner membrane</keyword>
<evidence type="ECO:0000313" key="12">
    <source>
        <dbReference type="EMBL" id="ADV46407.1"/>
    </source>
</evidence>